<evidence type="ECO:0000259" key="4">
    <source>
        <dbReference type="Pfam" id="PF25881"/>
    </source>
</evidence>
<comment type="subcellular location">
    <subcellularLocation>
        <location evidence="1">Cell envelope</location>
    </subcellularLocation>
</comment>
<accession>A0A3S1A9N1</accession>
<reference evidence="5" key="1">
    <citation type="submission" date="2018-12" db="EMBL/GenBank/DDBJ databases">
        <authorList>
            <person name="Will S."/>
            <person name="Neumann-Schaal M."/>
            <person name="Henke P."/>
        </authorList>
    </citation>
    <scope>NUCLEOTIDE SEQUENCE</scope>
    <source>
        <strain evidence="5">PCC 7102</strain>
    </source>
</reference>
<dbReference type="Proteomes" id="UP000271624">
    <property type="component" value="Unassembled WGS sequence"/>
</dbReference>
<dbReference type="Gene3D" id="2.40.30.170">
    <property type="match status" value="1"/>
</dbReference>
<evidence type="ECO:0000313" key="5">
    <source>
        <dbReference type="EMBL" id="RUS96626.1"/>
    </source>
</evidence>
<dbReference type="PANTHER" id="PTHR32347:SF27">
    <property type="entry name" value="RND EFFLUX PUMP MEMBRANE FUSION PROTEIN BARREL-SANDWICH DOMAIN-CONTAINING PROTEIN"/>
    <property type="match status" value="1"/>
</dbReference>
<comment type="caution">
    <text evidence="5">The sequence shown here is derived from an EMBL/GenBank/DDBJ whole genome shotgun (WGS) entry which is preliminary data.</text>
</comment>
<dbReference type="GO" id="GO:0030313">
    <property type="term" value="C:cell envelope"/>
    <property type="evidence" value="ECO:0007669"/>
    <property type="project" value="UniProtKB-SubCell"/>
</dbReference>
<organism evidence="5 6">
    <name type="scientific">Dulcicalothrix desertica PCC 7102</name>
    <dbReference type="NCBI Taxonomy" id="232991"/>
    <lineage>
        <taxon>Bacteria</taxon>
        <taxon>Bacillati</taxon>
        <taxon>Cyanobacteriota</taxon>
        <taxon>Cyanophyceae</taxon>
        <taxon>Nostocales</taxon>
        <taxon>Calotrichaceae</taxon>
        <taxon>Dulcicalothrix</taxon>
    </lineage>
</organism>
<dbReference type="PANTHER" id="PTHR32347">
    <property type="entry name" value="EFFLUX SYSTEM COMPONENT YKNX-RELATED"/>
    <property type="match status" value="1"/>
</dbReference>
<evidence type="ECO:0000256" key="2">
    <source>
        <dbReference type="ARBA" id="ARBA00023054"/>
    </source>
</evidence>
<feature type="domain" description="YbhG-like alpha-helical hairpin" evidence="4">
    <location>
        <begin position="159"/>
        <end position="262"/>
    </location>
</feature>
<evidence type="ECO:0000256" key="3">
    <source>
        <dbReference type="SAM" id="Coils"/>
    </source>
</evidence>
<name>A0A3S1A9N1_9CYAN</name>
<evidence type="ECO:0000313" key="6">
    <source>
        <dbReference type="Proteomes" id="UP000271624"/>
    </source>
</evidence>
<protein>
    <submittedName>
        <fullName evidence="5">DevB secretion protein</fullName>
    </submittedName>
</protein>
<dbReference type="InterPro" id="IPR050465">
    <property type="entry name" value="UPF0194_transport"/>
</dbReference>
<dbReference type="AlphaFoldDB" id="A0A3S1A9N1"/>
<gene>
    <name evidence="5" type="ORF">DSM106972_086490</name>
</gene>
<dbReference type="Pfam" id="PF25881">
    <property type="entry name" value="HH_YBHG"/>
    <property type="match status" value="1"/>
</dbReference>
<keyword evidence="2 3" id="KW-0175">Coiled coil</keyword>
<evidence type="ECO:0000256" key="1">
    <source>
        <dbReference type="ARBA" id="ARBA00004196"/>
    </source>
</evidence>
<dbReference type="InterPro" id="IPR014315">
    <property type="entry name" value="ABC_heterocyst_DevB"/>
</dbReference>
<feature type="coiled-coil region" evidence="3">
    <location>
        <begin position="152"/>
        <end position="242"/>
    </location>
</feature>
<keyword evidence="6" id="KW-1185">Reference proteome</keyword>
<dbReference type="Gene3D" id="1.10.287.470">
    <property type="entry name" value="Helix hairpin bin"/>
    <property type="match status" value="1"/>
</dbReference>
<dbReference type="EMBL" id="RSCL01000035">
    <property type="protein sequence ID" value="RUS96626.1"/>
    <property type="molecule type" value="Genomic_DNA"/>
</dbReference>
<proteinExistence type="predicted"/>
<dbReference type="NCBIfam" id="TIGR02971">
    <property type="entry name" value="heterocyst_DevB"/>
    <property type="match status" value="1"/>
</dbReference>
<feature type="coiled-coil region" evidence="3">
    <location>
        <begin position="83"/>
        <end position="117"/>
    </location>
</feature>
<reference evidence="5" key="2">
    <citation type="journal article" date="2019" name="Genome Biol. Evol.">
        <title>Day and night: Metabolic profiles and evolutionary relationships of six axenic non-marine cyanobacteria.</title>
        <authorList>
            <person name="Will S.E."/>
            <person name="Henke P."/>
            <person name="Boedeker C."/>
            <person name="Huang S."/>
            <person name="Brinkmann H."/>
            <person name="Rohde M."/>
            <person name="Jarek M."/>
            <person name="Friedl T."/>
            <person name="Seufert S."/>
            <person name="Schumacher M."/>
            <person name="Overmann J."/>
            <person name="Neumann-Schaal M."/>
            <person name="Petersen J."/>
        </authorList>
    </citation>
    <scope>NUCLEOTIDE SEQUENCE [LARGE SCALE GENOMIC DNA]</scope>
    <source>
        <strain evidence="5">PCC 7102</strain>
    </source>
</reference>
<sequence length="449" mass="48738">MIALIIGATCVAGVTVFYGFSQIGQTQKEPEQTVIPQVSQVTALGRLQPVGEVIKVSVGATLSNDRVAKLMVNRGDNVLAGDVIAIMNARDSLQSTLNEAQEQVKVAQAELAIVKAGAKTGEIEAQQATIARLKVENTTLAEAQRATINRLVAEKNTEIKAQQAAIARLQSERETEIAAQKALIESFQAELNNAQTEYQRNQQLFEEGAISASLRDSKRLSAQKAQQQFSEAQANLKRIQASRQQQIVEARANLNRIQASRQQQILEAQANLRRIELSGKQQVNEAVATLNRIMEIRPVDIQSAMASVNKANAAVKIAQANLDNAYLRAPKSGRILEIHAKAGEVIGTSGIADLGQTNQMEVVAEVYQTDIGKIRTGQQAIITSESFTGEVRGAVHLVGIQVTPQEITSGQPGENLERRVVEVRIRLNPESSKRVANLTNLQVQVAIQI</sequence>
<dbReference type="InterPro" id="IPR059052">
    <property type="entry name" value="HH_YbhG-like"/>
</dbReference>